<name>A0A542ZRS4_9ACTN</name>
<keyword evidence="5" id="KW-1185">Reference proteome</keyword>
<dbReference type="PANTHER" id="PTHR21343">
    <property type="entry name" value="DETHIOBIOTIN SYNTHETASE"/>
    <property type="match status" value="1"/>
</dbReference>
<keyword evidence="2" id="KW-0573">Peptidoglycan synthesis</keyword>
<comment type="pathway">
    <text evidence="2">Cell wall biogenesis; peptidoglycan biosynthesis.</text>
</comment>
<feature type="active site" description="Nucleophile" evidence="2">
    <location>
        <position position="91"/>
    </location>
</feature>
<dbReference type="EC" id="6.3.5.13" evidence="2"/>
<dbReference type="SUPFAM" id="SSF52317">
    <property type="entry name" value="Class I glutamine amidotransferase-like"/>
    <property type="match status" value="1"/>
</dbReference>
<comment type="similarity">
    <text evidence="2">Belongs to the CobB/CobQ family. GatD subfamily.</text>
</comment>
<feature type="domain" description="CobB/CobQ-like glutamine amidotransferase" evidence="3">
    <location>
        <begin position="4"/>
        <end position="199"/>
    </location>
</feature>
<evidence type="ECO:0000313" key="5">
    <source>
        <dbReference type="Proteomes" id="UP000316196"/>
    </source>
</evidence>
<evidence type="ECO:0000256" key="1">
    <source>
        <dbReference type="ARBA" id="ARBA00022962"/>
    </source>
</evidence>
<dbReference type="HAMAP" id="MF_02213">
    <property type="entry name" value="Lipid_II_synth_GatD"/>
    <property type="match status" value="1"/>
</dbReference>
<feature type="binding site" evidence="2">
    <location>
        <position position="126"/>
    </location>
    <ligand>
        <name>substrate</name>
    </ligand>
</feature>
<dbReference type="InterPro" id="IPR029062">
    <property type="entry name" value="Class_I_gatase-like"/>
</dbReference>
<sequence length="237" mass="25186">MSLEIVLVYQSLLGIYGDQGNAMVLAKRAEWRDIDVRLTQVEPGDELPTDGDIFVIGGGEDGAQTSAVEALRADGNIYRAVDAGAVVFGVCAGYQILGNSFGVGSDDEPRQGLGLLDITSERGPERAVGEILTRWNGRTGDDAWLTGFENHSGYTRLGADAEPLATVEVGVGNGFDGTEGAVQGRVIGTYPHGPVLARNPALADHLLEMALGTELDRLESPEHDILRQQRLAAVRTS</sequence>
<proteinExistence type="inferred from homology"/>
<dbReference type="UniPathway" id="UPA00219"/>
<keyword evidence="2" id="KW-0961">Cell wall biogenesis/degradation</keyword>
<dbReference type="AlphaFoldDB" id="A0A542ZRS4"/>
<keyword evidence="1 2" id="KW-0315">Glutamine amidotransferase</keyword>
<dbReference type="GO" id="GO:0004359">
    <property type="term" value="F:glutaminase activity"/>
    <property type="evidence" value="ECO:0007669"/>
    <property type="project" value="UniProtKB-UniRule"/>
</dbReference>
<comment type="caution">
    <text evidence="4">The sequence shown here is derived from an EMBL/GenBank/DDBJ whole genome shotgun (WGS) entry which is preliminary data.</text>
</comment>
<dbReference type="PROSITE" id="PS51274">
    <property type="entry name" value="GATASE_COBBQ"/>
    <property type="match status" value="1"/>
</dbReference>
<dbReference type="Gene3D" id="3.40.50.880">
    <property type="match status" value="1"/>
</dbReference>
<dbReference type="GO" id="GO:0071555">
    <property type="term" value="P:cell wall organization"/>
    <property type="evidence" value="ECO:0007669"/>
    <property type="project" value="UniProtKB-KW"/>
</dbReference>
<comment type="function">
    <text evidence="2">The lipid II isoglutaminyl synthase complex catalyzes the formation of alpha-D-isoglutamine in the cell wall lipid II stem peptide. The GatD subunit catalyzes the hydrolysis of glutamine to glutamate and ammonia. The resulting ammonia molecule is channeled to the active site of MurT.</text>
</comment>
<comment type="catalytic activity">
    <reaction evidence="2">
        <text>L-glutamine + H2O = L-glutamate + NH4(+)</text>
        <dbReference type="Rhea" id="RHEA:15889"/>
        <dbReference type="ChEBI" id="CHEBI:15377"/>
        <dbReference type="ChEBI" id="CHEBI:28938"/>
        <dbReference type="ChEBI" id="CHEBI:29985"/>
        <dbReference type="ChEBI" id="CHEBI:58359"/>
        <dbReference type="EC" id="3.5.1.2"/>
    </reaction>
</comment>
<keyword evidence="2" id="KW-0436">Ligase</keyword>
<dbReference type="InterPro" id="IPR043702">
    <property type="entry name" value="Lipid_II_synth_GatD"/>
</dbReference>
<dbReference type="GO" id="GO:0009236">
    <property type="term" value="P:cobalamin biosynthetic process"/>
    <property type="evidence" value="ECO:0007669"/>
    <property type="project" value="InterPro"/>
</dbReference>
<keyword evidence="2" id="KW-0378">Hydrolase</keyword>
<dbReference type="PANTHER" id="PTHR21343:SF9">
    <property type="entry name" value="LIPID II ISOGLUTAMINYL SYNTHASE (GLUTAMINE-HYDROLYZING) SUBUNIT GATD"/>
    <property type="match status" value="1"/>
</dbReference>
<evidence type="ECO:0000313" key="4">
    <source>
        <dbReference type="EMBL" id="TQL62996.1"/>
    </source>
</evidence>
<keyword evidence="2" id="KW-0133">Cell shape</keyword>
<dbReference type="InterPro" id="IPR011698">
    <property type="entry name" value="GATase_3"/>
</dbReference>
<dbReference type="Pfam" id="PF07685">
    <property type="entry name" value="GATase_3"/>
    <property type="match status" value="1"/>
</dbReference>
<evidence type="ECO:0000259" key="3">
    <source>
        <dbReference type="Pfam" id="PF07685"/>
    </source>
</evidence>
<dbReference type="GO" id="GO:0008360">
    <property type="term" value="P:regulation of cell shape"/>
    <property type="evidence" value="ECO:0007669"/>
    <property type="project" value="UniProtKB-KW"/>
</dbReference>
<dbReference type="EC" id="3.5.1.2" evidence="2"/>
<organism evidence="4 5">
    <name type="scientific">Propioniferax innocua</name>
    <dbReference type="NCBI Taxonomy" id="1753"/>
    <lineage>
        <taxon>Bacteria</taxon>
        <taxon>Bacillati</taxon>
        <taxon>Actinomycetota</taxon>
        <taxon>Actinomycetes</taxon>
        <taxon>Propionibacteriales</taxon>
        <taxon>Propionibacteriaceae</taxon>
        <taxon>Propioniferax</taxon>
    </lineage>
</organism>
<comment type="subunit">
    <text evidence="2">Forms a heterodimer with MurT.</text>
</comment>
<dbReference type="GO" id="GO:0140282">
    <property type="term" value="F:carbon-nitrogen ligase activity on lipid II"/>
    <property type="evidence" value="ECO:0007669"/>
    <property type="project" value="UniProtKB-UniRule"/>
</dbReference>
<feature type="active site" evidence="2">
    <location>
        <position position="192"/>
    </location>
</feature>
<comment type="catalytic activity">
    <reaction evidence="2">
        <text>beta-D-GlcNAc-(1-&gt;4)-Mur2Ac(oyl-L-Ala-gamma-D-Glu-L-Lys-D-Ala-D-Ala)-di-trans,octa-cis-undecaprenyl diphosphate + L-glutamine + ATP + H2O = beta-D-GlcNAc-(1-&gt;4)-Mur2Ac(oyl-L-Ala-D-isoglutaminyl-L-Lys-D-Ala-D-Ala)-di-trans,octa-cis-undecaprenyl diphosphate + L-glutamate + ADP + phosphate + H(+)</text>
        <dbReference type="Rhea" id="RHEA:57928"/>
        <dbReference type="ChEBI" id="CHEBI:15377"/>
        <dbReference type="ChEBI" id="CHEBI:15378"/>
        <dbReference type="ChEBI" id="CHEBI:29985"/>
        <dbReference type="ChEBI" id="CHEBI:30616"/>
        <dbReference type="ChEBI" id="CHEBI:43474"/>
        <dbReference type="ChEBI" id="CHEBI:58359"/>
        <dbReference type="ChEBI" id="CHEBI:60033"/>
        <dbReference type="ChEBI" id="CHEBI:62233"/>
        <dbReference type="ChEBI" id="CHEBI:456216"/>
        <dbReference type="EC" id="6.3.5.13"/>
    </reaction>
</comment>
<dbReference type="GO" id="GO:0009252">
    <property type="term" value="P:peptidoglycan biosynthetic process"/>
    <property type="evidence" value="ECO:0007669"/>
    <property type="project" value="UniProtKB-UniRule"/>
</dbReference>
<dbReference type="EMBL" id="VFOR01000001">
    <property type="protein sequence ID" value="TQL62996.1"/>
    <property type="molecule type" value="Genomic_DNA"/>
</dbReference>
<dbReference type="OrthoDB" id="9782045at2"/>
<gene>
    <name evidence="2" type="primary">gatD</name>
    <name evidence="4" type="ORF">FB460_0793</name>
</gene>
<protein>
    <recommendedName>
        <fullName evidence="2">Lipid II isoglutaminyl synthase (glutamine-hydrolyzing) subunit GatD</fullName>
        <ecNumber evidence="2">6.3.5.13</ecNumber>
    </recommendedName>
    <alternativeName>
        <fullName evidence="2">Lipid II isoglutaminyl synthase glutaminase subunit</fullName>
        <ecNumber evidence="2">3.5.1.2</ecNumber>
    </alternativeName>
</protein>
<reference evidence="4 5" key="1">
    <citation type="submission" date="2019-06" db="EMBL/GenBank/DDBJ databases">
        <title>Sequencing the genomes of 1000 actinobacteria strains.</title>
        <authorList>
            <person name="Klenk H.-P."/>
        </authorList>
    </citation>
    <scope>NUCLEOTIDE SEQUENCE [LARGE SCALE GENOMIC DNA]</scope>
    <source>
        <strain evidence="4 5">DSM 8251</strain>
    </source>
</reference>
<dbReference type="RefSeq" id="WP_142092770.1">
    <property type="nucleotide sequence ID" value="NZ_BAAAMD010000001.1"/>
</dbReference>
<evidence type="ECO:0000256" key="2">
    <source>
        <dbReference type="HAMAP-Rule" id="MF_02213"/>
    </source>
</evidence>
<dbReference type="CDD" id="cd01750">
    <property type="entry name" value="GATase1_CobQ"/>
    <property type="match status" value="1"/>
</dbReference>
<dbReference type="InterPro" id="IPR033949">
    <property type="entry name" value="CobQ_GATase1"/>
</dbReference>
<accession>A0A542ZRS4</accession>
<dbReference type="Proteomes" id="UP000316196">
    <property type="component" value="Unassembled WGS sequence"/>
</dbReference>